<sequence length="923" mass="99027">MAMSIEVDLFGVLEVRREGDALALRGDIPRAVLGRLAYSAGQQVTTDELVAAVWSSVPDNVLSTLRAHVSRLRSAGLGAALVGSRGGYLLDVPRSAVDLTRFVDAVASDSGAEGRAQRLARLIELVTLASQELLTGLDAFPFVQVLRAEVSEQRRILEEDLGETALELGDQSLATAVLTEAVMRHPLHERPVRLLATSLARSARHSDAIETLDTFAERLLADNGLDASARVAALRASIVRLDPAVVSPIRAGDTVQRVGVPIPLTRFIGRAADLSRLRAARHRERLITIVGPAGVGKTRIAVEMAREATTALDDEQYMVDLADVTDPDAVVGAIAAVVRAADLTIDAIVRRIGGVRALLILDNADHVIGALAVAVDALLARTDALRILVTSREPLRLADEHEVVLRPMSGDAADDGLRLFAERAADARGGRGFNESEQDAARMLSAELDGIPLALELAAARLDILEIDEVRSGIGAGSGAGRHDSLREAIGWSVALLDDEQRSMLVAVARFAGPFTPEAVAGIAGIDEIRTREVLDALVGKSLVAVDRSGTGRRRLRVLESTKEFAAELDDSSTVDAWRERHREWFAQFVWERGPTLRTFSARDTMAVFDGFRADLATAMDSAVASGDRHAAMRLAGGLAHYSYLRGLLREGRERIERALTIEGPRSEAEPVAALELANLAYQLGDAPAGFVAVAHAEQTGRQLGDDSVVAVALARAGFGRSMFGDLATGDALIEQARALLETAEPWARSEVEMATGQKLRAEGRFDEALAALTESNRIAASTGYTWMVTSARYILAKVLVDARRPKEAIRVAANAAEWARQNEDSAAALALVHAVAGACAYVERHEVGARLLGAVDEIGLRYDYSTAAAEGDEADRLRRTIAAGLPPGEFDREYRNGRRLGWDDVAQLIERLPQSGTRPVTV</sequence>
<dbReference type="SMART" id="SM01043">
    <property type="entry name" value="BTAD"/>
    <property type="match status" value="1"/>
</dbReference>
<dbReference type="GO" id="GO:0006355">
    <property type="term" value="P:regulation of DNA-templated transcription"/>
    <property type="evidence" value="ECO:0007669"/>
    <property type="project" value="InterPro"/>
</dbReference>
<dbReference type="AlphaFoldDB" id="A0A1G7WCN0"/>
<dbReference type="InterPro" id="IPR011990">
    <property type="entry name" value="TPR-like_helical_dom_sf"/>
</dbReference>
<dbReference type="STRING" id="370764.SAMN04489810_1006"/>
<dbReference type="EMBL" id="LT629692">
    <property type="protein sequence ID" value="SDG68870.1"/>
    <property type="molecule type" value="Genomic_DNA"/>
</dbReference>
<organism evidence="2 3">
    <name type="scientific">Microbacterium pygmaeum</name>
    <dbReference type="NCBI Taxonomy" id="370764"/>
    <lineage>
        <taxon>Bacteria</taxon>
        <taxon>Bacillati</taxon>
        <taxon>Actinomycetota</taxon>
        <taxon>Actinomycetes</taxon>
        <taxon>Micrococcales</taxon>
        <taxon>Microbacteriaceae</taxon>
        <taxon>Microbacterium</taxon>
    </lineage>
</organism>
<dbReference type="SUPFAM" id="SSF52540">
    <property type="entry name" value="P-loop containing nucleoside triphosphate hydrolases"/>
    <property type="match status" value="1"/>
</dbReference>
<dbReference type="PROSITE" id="PS01332">
    <property type="entry name" value="HTH_RRF2_1"/>
    <property type="match status" value="1"/>
</dbReference>
<dbReference type="Gene3D" id="1.10.10.10">
    <property type="entry name" value="Winged helix-like DNA-binding domain superfamily/Winged helix DNA-binding domain"/>
    <property type="match status" value="1"/>
</dbReference>
<dbReference type="InterPro" id="IPR030489">
    <property type="entry name" value="TR_Rrf2-type_CS"/>
</dbReference>
<feature type="domain" description="Bacterial transcriptional activator" evidence="1">
    <location>
        <begin position="97"/>
        <end position="239"/>
    </location>
</feature>
<dbReference type="InterPro" id="IPR005158">
    <property type="entry name" value="BTAD"/>
</dbReference>
<dbReference type="PANTHER" id="PTHR47691">
    <property type="entry name" value="REGULATOR-RELATED"/>
    <property type="match status" value="1"/>
</dbReference>
<protein>
    <submittedName>
        <fullName evidence="2">Predicted ATPase</fullName>
    </submittedName>
</protein>
<gene>
    <name evidence="2" type="ORF">SAMN04489810_1006</name>
</gene>
<evidence type="ECO:0000313" key="2">
    <source>
        <dbReference type="EMBL" id="SDG68870.1"/>
    </source>
</evidence>
<dbReference type="Pfam" id="PF25872">
    <property type="entry name" value="HTH_77"/>
    <property type="match status" value="1"/>
</dbReference>
<dbReference type="InterPro" id="IPR049945">
    <property type="entry name" value="AAA_22"/>
</dbReference>
<dbReference type="Pfam" id="PF13401">
    <property type="entry name" value="AAA_22"/>
    <property type="match status" value="1"/>
</dbReference>
<reference evidence="2 3" key="1">
    <citation type="submission" date="2016-10" db="EMBL/GenBank/DDBJ databases">
        <authorList>
            <person name="de Groot N.N."/>
        </authorList>
    </citation>
    <scope>NUCLEOTIDE SEQUENCE [LARGE SCALE GENOMIC DNA]</scope>
    <source>
        <strain evidence="2 3">DSM 23142</strain>
    </source>
</reference>
<dbReference type="GO" id="GO:0016887">
    <property type="term" value="F:ATP hydrolysis activity"/>
    <property type="evidence" value="ECO:0007669"/>
    <property type="project" value="InterPro"/>
</dbReference>
<dbReference type="SUPFAM" id="SSF48452">
    <property type="entry name" value="TPR-like"/>
    <property type="match status" value="2"/>
</dbReference>
<dbReference type="InterPro" id="IPR027417">
    <property type="entry name" value="P-loop_NTPase"/>
</dbReference>
<dbReference type="SUPFAM" id="SSF46894">
    <property type="entry name" value="C-terminal effector domain of the bipartite response regulators"/>
    <property type="match status" value="1"/>
</dbReference>
<dbReference type="InterPro" id="IPR016032">
    <property type="entry name" value="Sig_transdc_resp-reg_C-effctor"/>
</dbReference>
<dbReference type="Gene3D" id="1.25.40.10">
    <property type="entry name" value="Tetratricopeptide repeat domain"/>
    <property type="match status" value="2"/>
</dbReference>
<name>A0A1G7WCN0_9MICO</name>
<accession>A0A1G7WCN0</accession>
<dbReference type="Pfam" id="PF03704">
    <property type="entry name" value="BTAD"/>
    <property type="match status" value="1"/>
</dbReference>
<proteinExistence type="predicted"/>
<dbReference type="InterPro" id="IPR058852">
    <property type="entry name" value="HTH_77"/>
</dbReference>
<dbReference type="Proteomes" id="UP000199009">
    <property type="component" value="Chromosome I"/>
</dbReference>
<dbReference type="Gene3D" id="3.40.50.300">
    <property type="entry name" value="P-loop containing nucleotide triphosphate hydrolases"/>
    <property type="match status" value="1"/>
</dbReference>
<evidence type="ECO:0000259" key="1">
    <source>
        <dbReference type="SMART" id="SM01043"/>
    </source>
</evidence>
<dbReference type="PRINTS" id="PR00364">
    <property type="entry name" value="DISEASERSIST"/>
</dbReference>
<keyword evidence="3" id="KW-1185">Reference proteome</keyword>
<evidence type="ECO:0000313" key="3">
    <source>
        <dbReference type="Proteomes" id="UP000199009"/>
    </source>
</evidence>
<dbReference type="PANTHER" id="PTHR47691:SF3">
    <property type="entry name" value="HTH-TYPE TRANSCRIPTIONAL REGULATOR RV0890C-RELATED"/>
    <property type="match status" value="1"/>
</dbReference>
<dbReference type="InterPro" id="IPR036388">
    <property type="entry name" value="WH-like_DNA-bd_sf"/>
</dbReference>
<dbReference type="GO" id="GO:0003677">
    <property type="term" value="F:DNA binding"/>
    <property type="evidence" value="ECO:0007669"/>
    <property type="project" value="InterPro"/>
</dbReference>